<evidence type="ECO:0000313" key="2">
    <source>
        <dbReference type="EMBL" id="KYG62883.1"/>
    </source>
</evidence>
<comment type="caution">
    <text evidence="2">The sequence shown here is derived from an EMBL/GenBank/DDBJ whole genome shotgun (WGS) entry which is preliminary data.</text>
</comment>
<keyword evidence="1" id="KW-1133">Transmembrane helix</keyword>
<dbReference type="RefSeq" id="WP_063209321.1">
    <property type="nucleotide sequence ID" value="NZ_LUKD01000008.1"/>
</dbReference>
<keyword evidence="1" id="KW-0812">Transmembrane</keyword>
<dbReference type="Proteomes" id="UP000075799">
    <property type="component" value="Unassembled WGS sequence"/>
</dbReference>
<feature type="transmembrane region" description="Helical" evidence="1">
    <location>
        <begin position="316"/>
        <end position="340"/>
    </location>
</feature>
<reference evidence="2 3" key="1">
    <citation type="submission" date="2016-03" db="EMBL/GenBank/DDBJ databases">
        <authorList>
            <person name="Ploux O."/>
        </authorList>
    </citation>
    <scope>NUCLEOTIDE SEQUENCE [LARGE SCALE GENOMIC DNA]</scope>
    <source>
        <strain evidence="2 3">EC13</strain>
    </source>
</reference>
<dbReference type="AlphaFoldDB" id="A0A162FZQ4"/>
<proteinExistence type="predicted"/>
<keyword evidence="1" id="KW-0472">Membrane</keyword>
<evidence type="ECO:0000256" key="1">
    <source>
        <dbReference type="SAM" id="Phobius"/>
    </source>
</evidence>
<sequence length="343" mass="39338">MSFILFKIKLLLSYIGSQIWGSPISMLITCLGLFLINIAVFAVVYWLIFHWQNISAVSHDSKTYIGRLSPTPAFNFSESLKTTLMIDAINDLRLQKNADSISKAPWVSFSEDKSIYRQFGENPDTPDAIREISRLGLTPSQLIEKQFKKYGELKIEFRFNGTENGLSNINEMLIPIMMEYFREPSATAMSNRVINASPPMSVDELRLFSSLQRALEHLHKQVFQPQTTTLERLSTAIQESYSLLIENQNFPEIERLKNIFYGETLKALGKYNLEIIFDLNSLMMRPRFLDFVYTSTMVATNNVPSEIIPITDNVRFLIWIQMMISYFNLAIVVAVVAKILKLA</sequence>
<feature type="transmembrane region" description="Helical" evidence="1">
    <location>
        <begin position="20"/>
        <end position="48"/>
    </location>
</feature>
<dbReference type="EMBL" id="LUKD01000008">
    <property type="protein sequence ID" value="KYG62883.1"/>
    <property type="molecule type" value="Genomic_DNA"/>
</dbReference>
<accession>A0A162FZQ4</accession>
<evidence type="ECO:0000313" key="3">
    <source>
        <dbReference type="Proteomes" id="UP000075799"/>
    </source>
</evidence>
<gene>
    <name evidence="2" type="ORF">AZI87_16585</name>
</gene>
<protein>
    <submittedName>
        <fullName evidence="2">Uncharacterized protein</fullName>
    </submittedName>
</protein>
<name>A0A162FZQ4_BDEBC</name>
<organism evidence="2 3">
    <name type="scientific">Bdellovibrio bacteriovorus</name>
    <dbReference type="NCBI Taxonomy" id="959"/>
    <lineage>
        <taxon>Bacteria</taxon>
        <taxon>Pseudomonadati</taxon>
        <taxon>Bdellovibrionota</taxon>
        <taxon>Bdellovibrionia</taxon>
        <taxon>Bdellovibrionales</taxon>
        <taxon>Pseudobdellovibrionaceae</taxon>
        <taxon>Bdellovibrio</taxon>
    </lineage>
</organism>